<organism evidence="1">
    <name type="scientific">invertebrate metagenome</name>
    <dbReference type="NCBI Taxonomy" id="1711999"/>
    <lineage>
        <taxon>unclassified sequences</taxon>
        <taxon>metagenomes</taxon>
        <taxon>organismal metagenomes</taxon>
    </lineage>
</organism>
<comment type="caution">
    <text evidence="1">The sequence shown here is derived from an EMBL/GenBank/DDBJ whole genome shotgun (WGS) entry which is preliminary data.</text>
</comment>
<sequence length="60" mass="6633">MQGLPVRFAECCMLGLSDCCVGGLSRLMCLLFYCQLFYGGVSHHAWFGDTLVRAAVRITD</sequence>
<name>A0A2H9T4V4_9ZZZZ</name>
<accession>A0A2H9T4V4</accession>
<reference evidence="1" key="1">
    <citation type="journal article" date="2017" name="Appl. Environ. Microbiol.">
        <title>Molecular characterization of an Endozoicomonas-like organism causing infection in king scallop Pecten maximus L.</title>
        <authorList>
            <person name="Cano I."/>
            <person name="van Aerle R."/>
            <person name="Ross S."/>
            <person name="Verner-Jeffreys D.W."/>
            <person name="Paley R.K."/>
            <person name="Rimmer G."/>
            <person name="Ryder D."/>
            <person name="Hooper P."/>
            <person name="Stone D."/>
            <person name="Feist S.W."/>
        </authorList>
    </citation>
    <scope>NUCLEOTIDE SEQUENCE</scope>
</reference>
<gene>
    <name evidence="1" type="ORF">CI610_02820</name>
</gene>
<dbReference type="EMBL" id="NSIT01000222">
    <property type="protein sequence ID" value="PJE78241.1"/>
    <property type="molecule type" value="Genomic_DNA"/>
</dbReference>
<dbReference type="AlphaFoldDB" id="A0A2H9T4V4"/>
<protein>
    <submittedName>
        <fullName evidence="1">Uncharacterized protein</fullName>
    </submittedName>
</protein>
<proteinExistence type="predicted"/>
<evidence type="ECO:0000313" key="1">
    <source>
        <dbReference type="EMBL" id="PJE78241.1"/>
    </source>
</evidence>